<sequence>MIRFVHFGLGILALVGVGTAFAETESAADRLIALTRETHATYTLILRNRILRPDGSVYEEWSAEFHDGTLHRVETPRDRVIADCEAGTGSYADFRNGKLIDGPSVAGMACGINANSPIISAKIEGMRESRFGRATHLVVHDPNYIRTYDVAENGALVGATISDRSGKRLLTNWAVYLSSDVPPGIFSRDSLGHSAVSERFRRLTKDEAAN</sequence>
<accession>A0A2S8B6L5</accession>
<evidence type="ECO:0000313" key="1">
    <source>
        <dbReference type="EMBL" id="PQM28044.1"/>
    </source>
</evidence>
<organism evidence="1 2">
    <name type="scientific">Sphingopyxis lindanitolerans</name>
    <dbReference type="NCBI Taxonomy" id="2054227"/>
    <lineage>
        <taxon>Bacteria</taxon>
        <taxon>Pseudomonadati</taxon>
        <taxon>Pseudomonadota</taxon>
        <taxon>Alphaproteobacteria</taxon>
        <taxon>Sphingomonadales</taxon>
        <taxon>Sphingomonadaceae</taxon>
        <taxon>Sphingopyxis</taxon>
    </lineage>
</organism>
<keyword evidence="2" id="KW-1185">Reference proteome</keyword>
<protein>
    <submittedName>
        <fullName evidence="1">Uncharacterized protein</fullName>
    </submittedName>
</protein>
<dbReference type="EMBL" id="PHFW01000002">
    <property type="protein sequence ID" value="PQM28044.1"/>
    <property type="molecule type" value="Genomic_DNA"/>
</dbReference>
<name>A0A2S8B6L5_9SPHN</name>
<dbReference type="Proteomes" id="UP000238954">
    <property type="component" value="Chromosome"/>
</dbReference>
<dbReference type="RefSeq" id="WP_105998304.1">
    <property type="nucleotide sequence ID" value="NZ_CM009578.1"/>
</dbReference>
<proteinExistence type="predicted"/>
<evidence type="ECO:0000313" key="2">
    <source>
        <dbReference type="Proteomes" id="UP000238954"/>
    </source>
</evidence>
<reference evidence="2" key="1">
    <citation type="submission" date="2017-11" db="EMBL/GenBank/DDBJ databases">
        <title>The complete genome sequence of Sphingopyxis pomeranensis sp. nov. strain WS5A3p.</title>
        <authorList>
            <person name="Kaminski M.A."/>
        </authorList>
    </citation>
    <scope>NUCLEOTIDE SEQUENCE [LARGE SCALE GENOMIC DNA]</scope>
    <source>
        <strain evidence="2">WS5A3p</strain>
    </source>
</reference>
<dbReference type="AlphaFoldDB" id="A0A2S8B6L5"/>
<comment type="caution">
    <text evidence="1">The sequence shown here is derived from an EMBL/GenBank/DDBJ whole genome shotgun (WGS) entry which is preliminary data.</text>
</comment>
<dbReference type="OrthoDB" id="7502803at2"/>
<gene>
    <name evidence="1" type="ORF">CVO77_05865</name>
</gene>